<accession>A0AAW1ZMV4</accession>
<feature type="compositionally biased region" description="Polar residues" evidence="1">
    <location>
        <begin position="235"/>
        <end position="259"/>
    </location>
</feature>
<name>A0AAW1ZMV4_CULAL</name>
<evidence type="ECO:0000256" key="1">
    <source>
        <dbReference type="SAM" id="MobiDB-lite"/>
    </source>
</evidence>
<evidence type="ECO:0000259" key="2">
    <source>
        <dbReference type="Pfam" id="PF15749"/>
    </source>
</evidence>
<dbReference type="EMBL" id="JAWDJR010000014">
    <property type="protein sequence ID" value="KAK9962866.1"/>
    <property type="molecule type" value="Genomic_DNA"/>
</dbReference>
<proteinExistence type="predicted"/>
<dbReference type="Pfam" id="PF15749">
    <property type="entry name" value="MRNIP"/>
    <property type="match status" value="1"/>
</dbReference>
<evidence type="ECO:0000313" key="4">
    <source>
        <dbReference type="Proteomes" id="UP001479290"/>
    </source>
</evidence>
<protein>
    <recommendedName>
        <fullName evidence="2">MRN complex-interacting protein N-terminal domain-containing protein</fullName>
    </recommendedName>
</protein>
<dbReference type="PANTHER" id="PTHR15863">
    <property type="entry name" value="MRN COMPLEX-INTERACTING PROTEIN"/>
    <property type="match status" value="1"/>
</dbReference>
<feature type="region of interest" description="Disordered" evidence="1">
    <location>
        <begin position="224"/>
        <end position="260"/>
    </location>
</feature>
<feature type="compositionally biased region" description="Acidic residues" evidence="1">
    <location>
        <begin position="115"/>
        <end position="129"/>
    </location>
</feature>
<dbReference type="GO" id="GO:0005634">
    <property type="term" value="C:nucleus"/>
    <property type="evidence" value="ECO:0007669"/>
    <property type="project" value="TreeGrafter"/>
</dbReference>
<comment type="caution">
    <text evidence="3">The sequence shown here is derived from an EMBL/GenBank/DDBJ whole genome shotgun (WGS) entry which is preliminary data.</text>
</comment>
<dbReference type="PANTHER" id="PTHR15863:SF2">
    <property type="entry name" value="MRN COMPLEX-INTERACTING PROTEIN"/>
    <property type="match status" value="1"/>
</dbReference>
<evidence type="ECO:0000313" key="3">
    <source>
        <dbReference type="EMBL" id="KAK9962866.1"/>
    </source>
</evidence>
<keyword evidence="4" id="KW-1185">Reference proteome</keyword>
<dbReference type="Proteomes" id="UP001479290">
    <property type="component" value="Unassembled WGS sequence"/>
</dbReference>
<reference evidence="3 4" key="1">
    <citation type="submission" date="2024-05" db="EMBL/GenBank/DDBJ databases">
        <title>A high-quality chromosomal-level genome assembly of Topmouth culter (Culter alburnus).</title>
        <authorList>
            <person name="Zhao H."/>
        </authorList>
    </citation>
    <scope>NUCLEOTIDE SEQUENCE [LARGE SCALE GENOMIC DNA]</scope>
    <source>
        <strain evidence="3">CATC2023</strain>
        <tissue evidence="3">Muscle</tissue>
    </source>
</reference>
<dbReference type="AlphaFoldDB" id="A0AAW1ZMV4"/>
<feature type="compositionally biased region" description="Basic and acidic residues" evidence="1">
    <location>
        <begin position="93"/>
        <end position="104"/>
    </location>
</feature>
<dbReference type="GO" id="GO:0003682">
    <property type="term" value="F:chromatin binding"/>
    <property type="evidence" value="ECO:0007669"/>
    <property type="project" value="TreeGrafter"/>
</dbReference>
<dbReference type="InterPro" id="IPR049472">
    <property type="entry name" value="MRNIP_N"/>
</dbReference>
<organism evidence="3 4">
    <name type="scientific">Culter alburnus</name>
    <name type="common">Topmouth culter</name>
    <dbReference type="NCBI Taxonomy" id="194366"/>
    <lineage>
        <taxon>Eukaryota</taxon>
        <taxon>Metazoa</taxon>
        <taxon>Chordata</taxon>
        <taxon>Craniata</taxon>
        <taxon>Vertebrata</taxon>
        <taxon>Euteleostomi</taxon>
        <taxon>Actinopterygii</taxon>
        <taxon>Neopterygii</taxon>
        <taxon>Teleostei</taxon>
        <taxon>Ostariophysi</taxon>
        <taxon>Cypriniformes</taxon>
        <taxon>Xenocyprididae</taxon>
        <taxon>Xenocypridinae</taxon>
        <taxon>Culter</taxon>
    </lineage>
</organism>
<feature type="region of interest" description="Disordered" evidence="1">
    <location>
        <begin position="66"/>
        <end position="180"/>
    </location>
</feature>
<dbReference type="InterPro" id="IPR032739">
    <property type="entry name" value="MRNIP"/>
</dbReference>
<dbReference type="GO" id="GO:0007095">
    <property type="term" value="P:mitotic G2 DNA damage checkpoint signaling"/>
    <property type="evidence" value="ECO:0007669"/>
    <property type="project" value="TreeGrafter"/>
</dbReference>
<gene>
    <name evidence="3" type="ORF">ABG768_006105</name>
</gene>
<feature type="domain" description="MRN complex-interacting protein N-terminal" evidence="2">
    <location>
        <begin position="7"/>
        <end position="111"/>
    </location>
</feature>
<sequence>MVQEFHVLRCFSCQTFQVQQVKKSKKWACKVCGEKQSLIKEFGRGAAVDCRRHVQKLNALRGRLQEVSSERLGSQREQDDEYENEDVNEDLDHDQMDKSEEVAHVSRWSKYTDPSAEDPDEHEDEEEEQNVYTERQRFRSQGTRKRKKISTLKSFAGRNDGCEDEESWTGSSGFKRPNLQDRRFSSVWNKGFDSCSRSDDVDTCSSTNLPSSRQAVCSYPAASSRSTFTEEDSGNKQQCNSSHKPPAVNITSPSVSSRQMFGETKIEKDSKWNKFLSVVTSQQDEEEYDYHDHYNDNTVTPYFTEALADMGVDCEERRYPSDEKVNSVCVDGNVSKSHASKPSGFENPVCEQPSLFKTPCSKLSFNSLFLTDEDFDDTL</sequence>
<feature type="compositionally biased region" description="Acidic residues" evidence="1">
    <location>
        <begin position="78"/>
        <end position="92"/>
    </location>
</feature>